<dbReference type="OrthoDB" id="8578584at2"/>
<proteinExistence type="predicted"/>
<dbReference type="PANTHER" id="PTHR43738">
    <property type="entry name" value="ABC TRANSPORTER, MEMBRANE PROTEIN"/>
    <property type="match status" value="1"/>
</dbReference>
<evidence type="ECO:0000313" key="11">
    <source>
        <dbReference type="Proteomes" id="UP000247763"/>
    </source>
</evidence>
<reference evidence="11" key="1">
    <citation type="submission" date="2018-05" db="EMBL/GenBank/DDBJ databases">
        <title>Genome sequencing of Phenylobacterium sp. HYN0004.</title>
        <authorList>
            <person name="Yi H."/>
            <person name="Baek C."/>
        </authorList>
    </citation>
    <scope>NUCLEOTIDE SEQUENCE [LARGE SCALE GENOMIC DNA]</scope>
    <source>
        <strain evidence="11">HYN0004</strain>
    </source>
</reference>
<accession>A0A2Z3HXF4</accession>
<feature type="transmembrane region" description="Helical" evidence="7">
    <location>
        <begin position="346"/>
        <end position="370"/>
    </location>
</feature>
<sequence length="380" mass="40137">MSLALATLVHEWRRYLAAVIALAFSGVLILSQVGLMTGILRAYTATIDRSPAEIIILPPKAQSLMGTTQAELPSRIRPRMYLHPDVEAVDTWEDKVGEWTNIPKPGDKQVRTYARLAMADPAPGSVTLPVDFPESARRALEAPLSVVVDVSALQRLGVGVGDSVIIRGQTLQVAAAVSGYANIELPTVFVSRDTLIRLGLMTGGDKTGLLLLKIRDGGDPAAVRDFLNTAANGEYRAWLREDLSEANSAAFMEEQVVGILLGFSLVLAMLIGVGITSQTLRGAVASNIREFASLRALGVSMPALRGVLVELSFWVGIAGLAGTAVLTGCVLAAARLGNVNMSLPPTYVGGVAALLMAISLVSGFLSLGALSRSEPAELLR</sequence>
<name>A0A2Z3HXF4_9CAUL</name>
<evidence type="ECO:0000259" key="9">
    <source>
        <dbReference type="Pfam" id="PF12704"/>
    </source>
</evidence>
<organism evidence="10 11">
    <name type="scientific">Phenylobacterium parvum</name>
    <dbReference type="NCBI Taxonomy" id="2201350"/>
    <lineage>
        <taxon>Bacteria</taxon>
        <taxon>Pseudomonadati</taxon>
        <taxon>Pseudomonadota</taxon>
        <taxon>Alphaproteobacteria</taxon>
        <taxon>Caulobacterales</taxon>
        <taxon>Caulobacteraceae</taxon>
        <taxon>Phenylobacterium</taxon>
    </lineage>
</organism>
<feature type="domain" description="ABC3 transporter permease C-terminal" evidence="8">
    <location>
        <begin position="263"/>
        <end position="375"/>
    </location>
</feature>
<protein>
    <submittedName>
        <fullName evidence="10">ABC transporter permease</fullName>
    </submittedName>
</protein>
<dbReference type="KEGG" id="phb:HYN04_09325"/>
<evidence type="ECO:0000256" key="5">
    <source>
        <dbReference type="ARBA" id="ARBA00022989"/>
    </source>
</evidence>
<dbReference type="PIRSF" id="PIRSF031773">
    <property type="entry name" value="DevC"/>
    <property type="match status" value="1"/>
</dbReference>
<feature type="domain" description="MacB-like periplasmic core" evidence="9">
    <location>
        <begin position="17"/>
        <end position="225"/>
    </location>
</feature>
<evidence type="ECO:0000259" key="8">
    <source>
        <dbReference type="Pfam" id="PF02687"/>
    </source>
</evidence>
<evidence type="ECO:0000256" key="7">
    <source>
        <dbReference type="SAM" id="Phobius"/>
    </source>
</evidence>
<keyword evidence="2" id="KW-0813">Transport</keyword>
<evidence type="ECO:0000313" key="10">
    <source>
        <dbReference type="EMBL" id="AWM77940.1"/>
    </source>
</evidence>
<dbReference type="InterPro" id="IPR003838">
    <property type="entry name" value="ABC3_permease_C"/>
</dbReference>
<evidence type="ECO:0000256" key="3">
    <source>
        <dbReference type="ARBA" id="ARBA00022475"/>
    </source>
</evidence>
<keyword evidence="6 7" id="KW-0472">Membrane</keyword>
<feature type="transmembrane region" description="Helical" evidence="7">
    <location>
        <begin position="15"/>
        <end position="40"/>
    </location>
</feature>
<evidence type="ECO:0000256" key="4">
    <source>
        <dbReference type="ARBA" id="ARBA00022692"/>
    </source>
</evidence>
<evidence type="ECO:0000256" key="1">
    <source>
        <dbReference type="ARBA" id="ARBA00004651"/>
    </source>
</evidence>
<dbReference type="GO" id="GO:0005886">
    <property type="term" value="C:plasma membrane"/>
    <property type="evidence" value="ECO:0007669"/>
    <property type="project" value="UniProtKB-SubCell"/>
</dbReference>
<dbReference type="EMBL" id="CP029479">
    <property type="protein sequence ID" value="AWM77940.1"/>
    <property type="molecule type" value="Genomic_DNA"/>
</dbReference>
<dbReference type="AlphaFoldDB" id="A0A2Z3HXF4"/>
<dbReference type="InterPro" id="IPR025857">
    <property type="entry name" value="MacB_PCD"/>
</dbReference>
<dbReference type="Pfam" id="PF02687">
    <property type="entry name" value="FtsX"/>
    <property type="match status" value="1"/>
</dbReference>
<feature type="transmembrane region" description="Helical" evidence="7">
    <location>
        <begin position="256"/>
        <end position="275"/>
    </location>
</feature>
<dbReference type="InterPro" id="IPR005891">
    <property type="entry name" value="DevC"/>
</dbReference>
<keyword evidence="3" id="KW-1003">Cell membrane</keyword>
<dbReference type="RefSeq" id="WP_110450507.1">
    <property type="nucleotide sequence ID" value="NZ_CP029479.1"/>
</dbReference>
<dbReference type="Proteomes" id="UP000247763">
    <property type="component" value="Chromosome"/>
</dbReference>
<dbReference type="PANTHER" id="PTHR43738:SF1">
    <property type="entry name" value="HEMIN TRANSPORT SYSTEM PERMEASE PROTEIN HRTB-RELATED"/>
    <property type="match status" value="1"/>
</dbReference>
<dbReference type="Pfam" id="PF12704">
    <property type="entry name" value="MacB_PCD"/>
    <property type="match status" value="1"/>
</dbReference>
<dbReference type="InterPro" id="IPR051125">
    <property type="entry name" value="ABC-4/HrtB_transporter"/>
</dbReference>
<comment type="subcellular location">
    <subcellularLocation>
        <location evidence="1">Cell membrane</location>
        <topology evidence="1">Multi-pass membrane protein</topology>
    </subcellularLocation>
</comment>
<feature type="transmembrane region" description="Helical" evidence="7">
    <location>
        <begin position="311"/>
        <end position="334"/>
    </location>
</feature>
<evidence type="ECO:0000256" key="6">
    <source>
        <dbReference type="ARBA" id="ARBA00023136"/>
    </source>
</evidence>
<keyword evidence="11" id="KW-1185">Reference proteome</keyword>
<keyword evidence="5 7" id="KW-1133">Transmembrane helix</keyword>
<keyword evidence="4 7" id="KW-0812">Transmembrane</keyword>
<gene>
    <name evidence="10" type="ORF">HYN04_09325</name>
</gene>
<evidence type="ECO:0000256" key="2">
    <source>
        <dbReference type="ARBA" id="ARBA00022448"/>
    </source>
</evidence>